<keyword evidence="2" id="KW-1133">Transmembrane helix</keyword>
<reference evidence="3 4" key="1">
    <citation type="submission" date="2023-08" db="EMBL/GenBank/DDBJ databases">
        <title>Whole-genome sequencing of halo(alkali)philic microorganisms from hypersaline lakes.</title>
        <authorList>
            <person name="Sorokin D.Y."/>
            <person name="Abbas B."/>
            <person name="Merkel A.Y."/>
        </authorList>
    </citation>
    <scope>NUCLEOTIDE SEQUENCE [LARGE SCALE GENOMIC DNA]</scope>
    <source>
        <strain evidence="3 4">AB-CW4</strain>
    </source>
</reference>
<organism evidence="3 4">
    <name type="scientific">Natronospira bacteriovora</name>
    <dbReference type="NCBI Taxonomy" id="3069753"/>
    <lineage>
        <taxon>Bacteria</taxon>
        <taxon>Pseudomonadati</taxon>
        <taxon>Pseudomonadota</taxon>
        <taxon>Gammaproteobacteria</taxon>
        <taxon>Natronospirales</taxon>
        <taxon>Natronospiraceae</taxon>
        <taxon>Natronospira</taxon>
    </lineage>
</organism>
<proteinExistence type="predicted"/>
<keyword evidence="2" id="KW-0812">Transmembrane</keyword>
<keyword evidence="4" id="KW-1185">Reference proteome</keyword>
<accession>A0ABU0W929</accession>
<evidence type="ECO:0000256" key="1">
    <source>
        <dbReference type="SAM" id="MobiDB-lite"/>
    </source>
</evidence>
<protein>
    <submittedName>
        <fullName evidence="3">FixH family protein</fullName>
    </submittedName>
</protein>
<dbReference type="EMBL" id="JAVDDT010000007">
    <property type="protein sequence ID" value="MDQ2070409.1"/>
    <property type="molecule type" value="Genomic_DNA"/>
</dbReference>
<evidence type="ECO:0000313" key="3">
    <source>
        <dbReference type="EMBL" id="MDQ2070409.1"/>
    </source>
</evidence>
<keyword evidence="2" id="KW-0472">Membrane</keyword>
<dbReference type="Proteomes" id="UP001239019">
    <property type="component" value="Unassembled WGS sequence"/>
</dbReference>
<sequence length="191" mass="21619">MKAANRDSAKPAPAWRQFWFWFVLAPPMASIVVGLSLLYTAVTQGDDKVVDNYYQAGRAIHKDFALERRAGELGLEASFVVGRADGQITVHLQGGDDTPERLKLYLSHATHARRDRRLELEADGTGLYRGHIGKPVIGRHYVRLEPMEGDWRLASALDVHEDHLEIHPTRDQNGDRRAPSHPDLRWNPEDI</sequence>
<name>A0ABU0W929_9GAMM</name>
<dbReference type="RefSeq" id="WP_306728909.1">
    <property type="nucleotide sequence ID" value="NZ_JAVDDT010000007.1"/>
</dbReference>
<gene>
    <name evidence="3" type="ORF">RBH19_11010</name>
</gene>
<evidence type="ECO:0000256" key="2">
    <source>
        <dbReference type="SAM" id="Phobius"/>
    </source>
</evidence>
<feature type="region of interest" description="Disordered" evidence="1">
    <location>
        <begin position="166"/>
        <end position="191"/>
    </location>
</feature>
<comment type="caution">
    <text evidence="3">The sequence shown here is derived from an EMBL/GenBank/DDBJ whole genome shotgun (WGS) entry which is preliminary data.</text>
</comment>
<dbReference type="Pfam" id="PF05751">
    <property type="entry name" value="FixH"/>
    <property type="match status" value="1"/>
</dbReference>
<feature type="transmembrane region" description="Helical" evidence="2">
    <location>
        <begin position="18"/>
        <end position="39"/>
    </location>
</feature>
<dbReference type="InterPro" id="IPR008620">
    <property type="entry name" value="FixH"/>
</dbReference>
<evidence type="ECO:0000313" key="4">
    <source>
        <dbReference type="Proteomes" id="UP001239019"/>
    </source>
</evidence>